<organism evidence="2 3">
    <name type="scientific">Salinomyces thailandicus</name>
    <dbReference type="NCBI Taxonomy" id="706561"/>
    <lineage>
        <taxon>Eukaryota</taxon>
        <taxon>Fungi</taxon>
        <taxon>Dikarya</taxon>
        <taxon>Ascomycota</taxon>
        <taxon>Pezizomycotina</taxon>
        <taxon>Dothideomycetes</taxon>
        <taxon>Dothideomycetidae</taxon>
        <taxon>Mycosphaerellales</taxon>
        <taxon>Teratosphaeriaceae</taxon>
        <taxon>Salinomyces</taxon>
    </lineage>
</organism>
<dbReference type="Proteomes" id="UP000308549">
    <property type="component" value="Unassembled WGS sequence"/>
</dbReference>
<feature type="compositionally biased region" description="Basic and acidic residues" evidence="1">
    <location>
        <begin position="162"/>
        <end position="176"/>
    </location>
</feature>
<evidence type="ECO:0000313" key="3">
    <source>
        <dbReference type="Proteomes" id="UP000308549"/>
    </source>
</evidence>
<sequence length="190" mass="22159">MASSKNLYHRRLVAESAAKPCWICYKPSSTVLITPDQDDYFYLCAGHLKDNKFAIAKDAEDLAEKQRKADLDKEIEAVKREYEEKMRKKLDRKRQKEVEKDGSKQEKEEAGKAEREAEDAEKEKEAKLKELEGKKEPERTKVEGPRIFELQKHFFQMRLQKKRDAEMAKRNRERMRQPGLFPSVPGGGVS</sequence>
<name>A0A4U0TNB5_9PEZI</name>
<evidence type="ECO:0000256" key="1">
    <source>
        <dbReference type="SAM" id="MobiDB-lite"/>
    </source>
</evidence>
<dbReference type="OrthoDB" id="2158714at2759"/>
<feature type="compositionally biased region" description="Basic and acidic residues" evidence="1">
    <location>
        <begin position="94"/>
        <end position="152"/>
    </location>
</feature>
<reference evidence="2 3" key="1">
    <citation type="submission" date="2017-03" db="EMBL/GenBank/DDBJ databases">
        <title>Genomes of endolithic fungi from Antarctica.</title>
        <authorList>
            <person name="Coleine C."/>
            <person name="Masonjones S."/>
            <person name="Stajich J.E."/>
        </authorList>
    </citation>
    <scope>NUCLEOTIDE SEQUENCE [LARGE SCALE GENOMIC DNA]</scope>
    <source>
        <strain evidence="2 3">CCFEE 6315</strain>
    </source>
</reference>
<protein>
    <recommendedName>
        <fullName evidence="4">DUF1742-domain-containing protein</fullName>
    </recommendedName>
</protein>
<proteinExistence type="predicted"/>
<dbReference type="InterPro" id="IPR013640">
    <property type="entry name" value="Vfa1"/>
</dbReference>
<comment type="caution">
    <text evidence="2">The sequence shown here is derived from an EMBL/GenBank/DDBJ whole genome shotgun (WGS) entry which is preliminary data.</text>
</comment>
<evidence type="ECO:0000313" key="2">
    <source>
        <dbReference type="EMBL" id="TKA23488.1"/>
    </source>
</evidence>
<dbReference type="GO" id="GO:0005768">
    <property type="term" value="C:endosome"/>
    <property type="evidence" value="ECO:0007669"/>
    <property type="project" value="TreeGrafter"/>
</dbReference>
<evidence type="ECO:0008006" key="4">
    <source>
        <dbReference type="Google" id="ProtNLM"/>
    </source>
</evidence>
<feature type="region of interest" description="Disordered" evidence="1">
    <location>
        <begin position="84"/>
        <end position="190"/>
    </location>
</feature>
<gene>
    <name evidence="2" type="ORF">B0A50_07515</name>
</gene>
<dbReference type="PANTHER" id="PTHR28218">
    <property type="entry name" value="VPS4-ASSOCIATED PROTEIN 1"/>
    <property type="match status" value="1"/>
</dbReference>
<dbReference type="AlphaFoldDB" id="A0A4U0TNB5"/>
<dbReference type="PANTHER" id="PTHR28218:SF1">
    <property type="entry name" value="VPS4-ASSOCIATED PROTEIN 1"/>
    <property type="match status" value="1"/>
</dbReference>
<keyword evidence="3" id="KW-1185">Reference proteome</keyword>
<dbReference type="EMBL" id="NAJL01000055">
    <property type="protein sequence ID" value="TKA23488.1"/>
    <property type="molecule type" value="Genomic_DNA"/>
</dbReference>
<dbReference type="GO" id="GO:0007034">
    <property type="term" value="P:vacuolar transport"/>
    <property type="evidence" value="ECO:0007669"/>
    <property type="project" value="TreeGrafter"/>
</dbReference>
<accession>A0A4U0TNB5</accession>
<dbReference type="Pfam" id="PF08432">
    <property type="entry name" value="Vfa1"/>
    <property type="match status" value="1"/>
</dbReference>